<gene>
    <name evidence="12" type="ORF">FDP41_007362</name>
</gene>
<evidence type="ECO:0000256" key="10">
    <source>
        <dbReference type="SAM" id="MobiDB-lite"/>
    </source>
</evidence>
<feature type="binding site" evidence="8">
    <location>
        <position position="294"/>
    </location>
    <ligand>
        <name>a divalent metal cation</name>
        <dbReference type="ChEBI" id="CHEBI:60240"/>
        <label>2</label>
        <note>catalytic</note>
    </ligand>
</feature>
<feature type="binding site" evidence="8">
    <location>
        <position position="327"/>
    </location>
    <ligand>
        <name>a divalent metal cation</name>
        <dbReference type="ChEBI" id="CHEBI:60240"/>
        <label>2</label>
        <note>catalytic</note>
    </ligand>
</feature>
<dbReference type="PANTHER" id="PTHR45777:SF2">
    <property type="entry name" value="METHIONINE AMINOPEPTIDASE 2"/>
    <property type="match status" value="1"/>
</dbReference>
<dbReference type="Proteomes" id="UP000444721">
    <property type="component" value="Unassembled WGS sequence"/>
</dbReference>
<dbReference type="SUPFAM" id="SSF55920">
    <property type="entry name" value="Creatinase/aminopeptidase"/>
    <property type="match status" value="1"/>
</dbReference>
<sequence length="443" mass="49920">MTKKSSAATSTTGNKPAKASKQGNNKKDDDLSFLLEMQKKNEKEMAEQKSQGTAGEKKKKQTPKEYPSEQTQPEPTVPIKYLFKDNNFPQGEIQPLQFYEHRTKRFSARELDAGAEARDEKLQERIRDARHAAEVHRTARKWFKEHVVRPGMRVIDAAEAYENKVRELIEADKNNRKGGLAFPLGCSMNYVAAHYTPNTGDETVIGKDDVIKFDLGTHVNGTIIDSAFTLCWNDQYKPLLEAVKDATNTGCKVAGIDVRLGDVGAAIQEVMESYEVTIDGKTYQVRSISNLCGHSVERYRVHAGKTVPIVACEENEKMEENEFFAIETFGSTGRGSIEEEGVTSHYGKNHDYKGDGSELRNKESRELLKVINENFGSLPFCRRYLDRIGQKKYLTALRDLVNNGIVNEYPPLADVRGCYTAQFEHTILLRPTCKEVLSRGSDY</sequence>
<feature type="binding site" evidence="8">
    <location>
        <position position="214"/>
    </location>
    <ligand>
        <name>a divalent metal cation</name>
        <dbReference type="ChEBI" id="CHEBI:60240"/>
        <label>1</label>
    </ligand>
</feature>
<keyword evidence="8" id="KW-0963">Cytoplasm</keyword>
<dbReference type="Gene3D" id="1.10.10.10">
    <property type="entry name" value="Winged helix-like DNA-binding domain superfamily/Winged helix DNA-binding domain"/>
    <property type="match status" value="1"/>
</dbReference>
<evidence type="ECO:0000256" key="2">
    <source>
        <dbReference type="ARBA" id="ARBA00001936"/>
    </source>
</evidence>
<dbReference type="NCBIfam" id="TIGR00501">
    <property type="entry name" value="met_pdase_II"/>
    <property type="match status" value="1"/>
</dbReference>
<dbReference type="VEuPathDB" id="AmoebaDB:FDP41_007362"/>
<feature type="compositionally biased region" description="Low complexity" evidence="10">
    <location>
        <begin position="1"/>
        <end position="12"/>
    </location>
</feature>
<dbReference type="EMBL" id="VFQX01000003">
    <property type="protein sequence ID" value="KAF0984185.1"/>
    <property type="molecule type" value="Genomic_DNA"/>
</dbReference>
<accession>A0A6A5CFZ4</accession>
<dbReference type="GO" id="GO:0006508">
    <property type="term" value="P:proteolysis"/>
    <property type="evidence" value="ECO:0007669"/>
    <property type="project" value="UniProtKB-KW"/>
</dbReference>
<feature type="binding site" evidence="8">
    <location>
        <position position="424"/>
    </location>
    <ligand>
        <name>a divalent metal cation</name>
        <dbReference type="ChEBI" id="CHEBI:60240"/>
        <label>2</label>
        <note>catalytic</note>
    </ligand>
</feature>
<feature type="binding site" evidence="8">
    <location>
        <position position="302"/>
    </location>
    <ligand>
        <name>substrate</name>
    </ligand>
</feature>
<feature type="binding site" evidence="8">
    <location>
        <position position="225"/>
    </location>
    <ligand>
        <name>a divalent metal cation</name>
        <dbReference type="ChEBI" id="CHEBI:60240"/>
        <label>1</label>
    </ligand>
</feature>
<organism evidence="12 13">
    <name type="scientific">Naegleria fowleri</name>
    <name type="common">Brain eating amoeba</name>
    <dbReference type="NCBI Taxonomy" id="5763"/>
    <lineage>
        <taxon>Eukaryota</taxon>
        <taxon>Discoba</taxon>
        <taxon>Heterolobosea</taxon>
        <taxon>Tetramitia</taxon>
        <taxon>Eutetramitia</taxon>
        <taxon>Vahlkampfiidae</taxon>
        <taxon>Naegleria</taxon>
    </lineage>
</organism>
<dbReference type="InterPro" id="IPR036388">
    <property type="entry name" value="WH-like_DNA-bd_sf"/>
</dbReference>
<keyword evidence="7 8" id="KW-0378">Hydrolase</keyword>
<dbReference type="PRINTS" id="PR00599">
    <property type="entry name" value="MAPEPTIDASE"/>
</dbReference>
<dbReference type="GO" id="GO:0005737">
    <property type="term" value="C:cytoplasm"/>
    <property type="evidence" value="ECO:0007669"/>
    <property type="project" value="UniProtKB-SubCell"/>
</dbReference>
<feature type="binding site" evidence="8">
    <location>
        <position position="424"/>
    </location>
    <ligand>
        <name>a divalent metal cation</name>
        <dbReference type="ChEBI" id="CHEBI:60240"/>
        <label>1</label>
    </ligand>
</feature>
<feature type="domain" description="Peptidase M24" evidence="11">
    <location>
        <begin position="130"/>
        <end position="333"/>
    </location>
</feature>
<keyword evidence="13" id="KW-1185">Reference proteome</keyword>
<dbReference type="InterPro" id="IPR000994">
    <property type="entry name" value="Pept_M24"/>
</dbReference>
<dbReference type="RefSeq" id="XP_044568898.1">
    <property type="nucleotide sequence ID" value="XM_044711099.1"/>
</dbReference>
<comment type="cofactor">
    <cofactor evidence="8">
        <name>Co(2+)</name>
        <dbReference type="ChEBI" id="CHEBI:48828"/>
    </cofactor>
    <cofactor evidence="8">
        <name>Zn(2+)</name>
        <dbReference type="ChEBI" id="CHEBI:29105"/>
    </cofactor>
    <cofactor evidence="8">
        <name>Mn(2+)</name>
        <dbReference type="ChEBI" id="CHEBI:29035"/>
    </cofactor>
    <cofactor evidence="8">
        <name>Fe(2+)</name>
        <dbReference type="ChEBI" id="CHEBI:29033"/>
    </cofactor>
    <text evidence="8">Binds 2 divalent metal cations per subunit. Has a high-affinity and a low affinity metal-binding site. The true nature of the physiological cofactor is under debate. The enzyme is active with cobalt, zinc, manganese or divalent iron ions. Most likely, methionine aminopeptidases function as mononuclear Fe(2+)-metalloproteases under physiological conditions, and the catalytically relevant metal-binding site has been assigned to the histidine-containing high-affinity site.</text>
</comment>
<dbReference type="PANTHER" id="PTHR45777">
    <property type="entry name" value="METHIONINE AMINOPEPTIDASE 2"/>
    <property type="match status" value="1"/>
</dbReference>
<dbReference type="VEuPathDB" id="AmoebaDB:NF0000250"/>
<comment type="catalytic activity">
    <reaction evidence="1 8 9">
        <text>Release of N-terminal amino acids, preferentially methionine, from peptides and arylamides.</text>
        <dbReference type="EC" id="3.4.11.18"/>
    </reaction>
</comment>
<evidence type="ECO:0000256" key="9">
    <source>
        <dbReference type="RuleBase" id="RU003653"/>
    </source>
</evidence>
<reference evidence="12 13" key="1">
    <citation type="journal article" date="2019" name="Sci. Rep.">
        <title>Nanopore sequencing improves the draft genome of the human pathogenic amoeba Naegleria fowleri.</title>
        <authorList>
            <person name="Liechti N."/>
            <person name="Schurch N."/>
            <person name="Bruggmann R."/>
            <person name="Wittwer M."/>
        </authorList>
    </citation>
    <scope>NUCLEOTIDE SEQUENCE [LARGE SCALE GENOMIC DNA]</scope>
    <source>
        <strain evidence="12 13">ATCC 30894</strain>
    </source>
</reference>
<dbReference type="GeneID" id="68114580"/>
<feature type="region of interest" description="Disordered" evidence="10">
    <location>
        <begin position="1"/>
        <end position="76"/>
    </location>
</feature>
<evidence type="ECO:0000313" key="13">
    <source>
        <dbReference type="Proteomes" id="UP000444721"/>
    </source>
</evidence>
<feature type="compositionally biased region" description="Basic and acidic residues" evidence="10">
    <location>
        <begin position="37"/>
        <end position="47"/>
    </location>
</feature>
<dbReference type="AlphaFoldDB" id="A0A6A5CFZ4"/>
<dbReference type="InterPro" id="IPR050247">
    <property type="entry name" value="Met_Aminopeptidase_Type2"/>
</dbReference>
<dbReference type="Gene3D" id="3.90.230.10">
    <property type="entry name" value="Creatinase/methionine aminopeptidase superfamily"/>
    <property type="match status" value="1"/>
</dbReference>
<evidence type="ECO:0000256" key="8">
    <source>
        <dbReference type="HAMAP-Rule" id="MF_03175"/>
    </source>
</evidence>
<dbReference type="InterPro" id="IPR036005">
    <property type="entry name" value="Creatinase/aminopeptidase-like"/>
</dbReference>
<dbReference type="InterPro" id="IPR001714">
    <property type="entry name" value="Pept_M24_MAP"/>
</dbReference>
<dbReference type="SMR" id="A0A6A5CFZ4"/>
<dbReference type="GO" id="GO:0046872">
    <property type="term" value="F:metal ion binding"/>
    <property type="evidence" value="ECO:0007669"/>
    <property type="project" value="UniProtKB-UniRule"/>
</dbReference>
<comment type="cofactor">
    <cofactor evidence="3">
        <name>Fe(2+)</name>
        <dbReference type="ChEBI" id="CHEBI:29033"/>
    </cofactor>
</comment>
<dbReference type="CDD" id="cd01088">
    <property type="entry name" value="MetAP2"/>
    <property type="match status" value="1"/>
</dbReference>
<feature type="binding site" evidence="8">
    <location>
        <position position="225"/>
    </location>
    <ligand>
        <name>a divalent metal cation</name>
        <dbReference type="ChEBI" id="CHEBI:60240"/>
        <label>2</label>
        <note>catalytic</note>
    </ligand>
</feature>
<evidence type="ECO:0000259" key="11">
    <source>
        <dbReference type="Pfam" id="PF00557"/>
    </source>
</evidence>
<dbReference type="OMA" id="ILRYHIH"/>
<evidence type="ECO:0000256" key="4">
    <source>
        <dbReference type="ARBA" id="ARBA00022438"/>
    </source>
</evidence>
<dbReference type="InterPro" id="IPR036390">
    <property type="entry name" value="WH_DNA-bd_sf"/>
</dbReference>
<comment type="subcellular location">
    <subcellularLocation>
        <location evidence="8">Cytoplasm</location>
    </subcellularLocation>
</comment>
<name>A0A6A5CFZ4_NAEFO</name>
<comment type="cofactor">
    <cofactor evidence="2">
        <name>Mn(2+)</name>
        <dbReference type="ChEBI" id="CHEBI:29035"/>
    </cofactor>
</comment>
<dbReference type="OrthoDB" id="7848262at2759"/>
<keyword evidence="4 8" id="KW-0031">Aminopeptidase</keyword>
<dbReference type="EC" id="3.4.11.18" evidence="8"/>
<dbReference type="HAMAP" id="MF_03175">
    <property type="entry name" value="MetAP_2_euk"/>
    <property type="match status" value="1"/>
</dbReference>
<proteinExistence type="inferred from homology"/>
<dbReference type="GO" id="GO:0070006">
    <property type="term" value="F:metalloaminopeptidase activity"/>
    <property type="evidence" value="ECO:0007669"/>
    <property type="project" value="UniProtKB-UniRule"/>
</dbReference>
<dbReference type="Pfam" id="PF00557">
    <property type="entry name" value="Peptidase_M24"/>
    <property type="match status" value="1"/>
</dbReference>
<evidence type="ECO:0000313" key="12">
    <source>
        <dbReference type="EMBL" id="KAF0984185.1"/>
    </source>
</evidence>
<keyword evidence="5 8" id="KW-0645">Protease</keyword>
<dbReference type="VEuPathDB" id="AmoebaDB:NfTy_002580"/>
<evidence type="ECO:0000256" key="5">
    <source>
        <dbReference type="ARBA" id="ARBA00022670"/>
    </source>
</evidence>
<keyword evidence="6 8" id="KW-0479">Metal-binding</keyword>
<evidence type="ECO:0000256" key="6">
    <source>
        <dbReference type="ARBA" id="ARBA00022723"/>
    </source>
</evidence>
<evidence type="ECO:0000256" key="1">
    <source>
        <dbReference type="ARBA" id="ARBA00000294"/>
    </source>
</evidence>
<comment type="similarity">
    <text evidence="8">Belongs to the peptidase M24A family. Methionine aminopeptidase eukaryotic type 2 subfamily.</text>
</comment>
<dbReference type="GO" id="GO:0004239">
    <property type="term" value="F:initiator methionyl aminopeptidase activity"/>
    <property type="evidence" value="ECO:0007669"/>
    <property type="project" value="UniProtKB-UniRule"/>
</dbReference>
<feature type="binding site" evidence="8">
    <location>
        <position position="194"/>
    </location>
    <ligand>
        <name>substrate</name>
    </ligand>
</feature>
<dbReference type="InterPro" id="IPR002468">
    <property type="entry name" value="Pept_M24A_MAP2"/>
</dbReference>
<comment type="caution">
    <text evidence="12">The sequence shown here is derived from an EMBL/GenBank/DDBJ whole genome shotgun (WGS) entry which is preliminary data.</text>
</comment>
<dbReference type="SUPFAM" id="SSF46785">
    <property type="entry name" value="Winged helix' DNA-binding domain"/>
    <property type="match status" value="1"/>
</dbReference>
<protein>
    <recommendedName>
        <fullName evidence="8">Methionine aminopeptidase 2</fullName>
        <shortName evidence="8">MAP 2</shortName>
        <shortName evidence="8">MetAP 2</shortName>
        <ecNumber evidence="8">3.4.11.18</ecNumber>
    </recommendedName>
    <alternativeName>
        <fullName evidence="8">Peptidase M</fullName>
    </alternativeName>
</protein>
<evidence type="ECO:0000256" key="7">
    <source>
        <dbReference type="ARBA" id="ARBA00022801"/>
    </source>
</evidence>
<comment type="function">
    <text evidence="8 9">Cotranslationally removes the N-terminal methionine from nascent proteins. The N-terminal methionine is often cleaved when the second residue in the primary sequence is small and uncharged (Met-Ala-, Cys, Gly, Pro, Ser, Thr, or Val).</text>
</comment>
<evidence type="ECO:0000256" key="3">
    <source>
        <dbReference type="ARBA" id="ARBA00001954"/>
    </source>
</evidence>